<keyword evidence="3" id="KW-1185">Reference proteome</keyword>
<dbReference type="AlphaFoldDB" id="A0A7W4DBI7"/>
<dbReference type="Pfam" id="PF14341">
    <property type="entry name" value="PilX_N"/>
    <property type="match status" value="1"/>
</dbReference>
<accession>A0A7W4DBI7</accession>
<organism evidence="2 3">
    <name type="scientific">Aquipseudomonas guryensis</name>
    <dbReference type="NCBI Taxonomy" id="2759165"/>
    <lineage>
        <taxon>Bacteria</taxon>
        <taxon>Pseudomonadati</taxon>
        <taxon>Pseudomonadota</taxon>
        <taxon>Gammaproteobacteria</taxon>
        <taxon>Pseudomonadales</taxon>
        <taxon>Pseudomonadaceae</taxon>
        <taxon>Aquipseudomonas</taxon>
    </lineage>
</organism>
<dbReference type="InterPro" id="IPR025746">
    <property type="entry name" value="PilX_N_dom"/>
</dbReference>
<evidence type="ECO:0000313" key="3">
    <source>
        <dbReference type="Proteomes" id="UP000581189"/>
    </source>
</evidence>
<feature type="domain" description="Type 4 fimbrial biogenesis protein PilX N-terminal" evidence="1">
    <location>
        <begin position="9"/>
        <end position="59"/>
    </location>
</feature>
<name>A0A7W4DBI7_9GAMM</name>
<protein>
    <recommendedName>
        <fullName evidence="1">Type 4 fimbrial biogenesis protein PilX N-terminal domain-containing protein</fullName>
    </recommendedName>
</protein>
<dbReference type="Proteomes" id="UP000581189">
    <property type="component" value="Unassembled WGS sequence"/>
</dbReference>
<evidence type="ECO:0000259" key="1">
    <source>
        <dbReference type="Pfam" id="PF14341"/>
    </source>
</evidence>
<gene>
    <name evidence="2" type="ORF">H3H45_09790</name>
</gene>
<comment type="caution">
    <text evidence="2">The sequence shown here is derived from an EMBL/GenBank/DDBJ whole genome shotgun (WGS) entry which is preliminary data.</text>
</comment>
<sequence length="159" mass="16507">MKTLQRAQQGVVLVVGLVMLLLVTLLVASAFTLSSGSLDSVSNQQWRSEAVAAADAALEQVIGSAFTTSPQAQTIPIDINQDSTSEYQVAVTEPVCERTSLASSAAPSSVTLAGISSNTWNTVFAVQASVDDPVTGAAVQVRSGVRVLLSDSQKQLLCP</sequence>
<dbReference type="EMBL" id="JACJFN010000002">
    <property type="protein sequence ID" value="MBB1519528.1"/>
    <property type="molecule type" value="Genomic_DNA"/>
</dbReference>
<evidence type="ECO:0000313" key="2">
    <source>
        <dbReference type="EMBL" id="MBB1519528.1"/>
    </source>
</evidence>
<reference evidence="2 3" key="1">
    <citation type="submission" date="2020-08" db="EMBL/GenBank/DDBJ databases">
        <authorList>
            <person name="Kim C.M."/>
        </authorList>
    </citation>
    <scope>NUCLEOTIDE SEQUENCE [LARGE SCALE GENOMIC DNA]</scope>
    <source>
        <strain evidence="2 3">SR9</strain>
    </source>
</reference>
<proteinExistence type="predicted"/>
<dbReference type="RefSeq" id="WP_182833541.1">
    <property type="nucleotide sequence ID" value="NZ_JACJFN010000002.1"/>
</dbReference>